<dbReference type="VEuPathDB" id="VectorBase:AALB002820"/>
<reference evidence="1" key="2">
    <citation type="submission" date="2022-08" db="UniProtKB">
        <authorList>
            <consortium name="EnsemblMetazoa"/>
        </authorList>
    </citation>
    <scope>IDENTIFICATION</scope>
    <source>
        <strain evidence="1">STECLA/ALBI9_A</strain>
    </source>
</reference>
<evidence type="ECO:0000313" key="1">
    <source>
        <dbReference type="EnsemblMetazoa" id="AALB002820-PA"/>
    </source>
</evidence>
<sequence length="126" mass="14820">MRKIRSIIGKDSSQRTTFLPTRLVPQPCRFRAMERHSIHSTTFDREIQRARSERFERSRCRRRTRSLDLLTPILIGCVSMARQVIPIRTKRLQNWKPRACVPNQCTVLGSVRSRSQQKVTTTDGRR</sequence>
<name>A0A182F8J6_ANOAL</name>
<organism evidence="1 2">
    <name type="scientific">Anopheles albimanus</name>
    <name type="common">New world malaria mosquito</name>
    <dbReference type="NCBI Taxonomy" id="7167"/>
    <lineage>
        <taxon>Eukaryota</taxon>
        <taxon>Metazoa</taxon>
        <taxon>Ecdysozoa</taxon>
        <taxon>Arthropoda</taxon>
        <taxon>Hexapoda</taxon>
        <taxon>Insecta</taxon>
        <taxon>Pterygota</taxon>
        <taxon>Neoptera</taxon>
        <taxon>Endopterygota</taxon>
        <taxon>Diptera</taxon>
        <taxon>Nematocera</taxon>
        <taxon>Culicoidea</taxon>
        <taxon>Culicidae</taxon>
        <taxon>Anophelinae</taxon>
        <taxon>Anopheles</taxon>
    </lineage>
</organism>
<protein>
    <submittedName>
        <fullName evidence="1">Uncharacterized protein</fullName>
    </submittedName>
</protein>
<dbReference type="AlphaFoldDB" id="A0A182F8J6"/>
<dbReference type="Proteomes" id="UP000069272">
    <property type="component" value="Chromosome 2R"/>
</dbReference>
<evidence type="ECO:0000313" key="2">
    <source>
        <dbReference type="Proteomes" id="UP000069272"/>
    </source>
</evidence>
<proteinExistence type="predicted"/>
<accession>A0A182F8J6</accession>
<reference evidence="1 2" key="1">
    <citation type="journal article" date="2017" name="G3 (Bethesda)">
        <title>The Physical Genome Mapping of Anopheles albimanus Corrected Scaffold Misassemblies and Identified Interarm Rearrangements in Genus Anopheles.</title>
        <authorList>
            <person name="Artemov G.N."/>
            <person name="Peery A.N."/>
            <person name="Jiang X."/>
            <person name="Tu Z."/>
            <person name="Stegniy V.N."/>
            <person name="Sharakhova M.V."/>
            <person name="Sharakhov I.V."/>
        </authorList>
    </citation>
    <scope>NUCLEOTIDE SEQUENCE [LARGE SCALE GENOMIC DNA]</scope>
    <source>
        <strain evidence="1 2">ALBI9_A</strain>
    </source>
</reference>
<dbReference type="EnsemblMetazoa" id="AALB002820-RA">
    <property type="protein sequence ID" value="AALB002820-PA"/>
    <property type="gene ID" value="AALB002820"/>
</dbReference>
<keyword evidence="2" id="KW-1185">Reference proteome</keyword>